<name>A0ABS1DLD5_9PROT</name>
<feature type="transmembrane region" description="Helical" evidence="4">
    <location>
        <begin position="325"/>
        <end position="345"/>
    </location>
</feature>
<proteinExistence type="inferred from homology"/>
<protein>
    <recommendedName>
        <fullName evidence="5">Glycosyltransferase 2-like domain-containing protein</fullName>
    </recommendedName>
</protein>
<sequence length="397" mass="41485">MTPAVAWVLLAVAGLIVALPTLLYPAALRLAAALRPAPVAPTPRPGRATVVVAFTGGGPLLAAKVSRLAAVAAASGWQVDTVLAGDGPIAEADRRSARAAAGDMPVTLCALDAPAGKAAALNLGAGHATGDVLVFSDLDADLADDALATLCRWFAEPSVGAVCGRRQIVRDGGPAVAAAGQRAYTDLDSRIKLLENRLGAITSNDGKLYAMRRSLFRPIHPAATDDLYNALTVVAQGYRVLFEPAAVARIPSPAWTVGHDLRRRRRVTLRGLTGLFARPRLLLAPRFGLFGPRLIVNKLLRRCLPVAGLLVLLALLLLAPAHAWAGWLIAAALLGGLGTAAYAPLARRGVTGRLPAKADKLWASAFYAGLGMLGMLLGLVDFLRGKRVVRWAPRKAA</sequence>
<keyword evidence="4" id="KW-0472">Membrane</keyword>
<feature type="transmembrane region" description="Helical" evidence="4">
    <location>
        <begin position="299"/>
        <end position="318"/>
    </location>
</feature>
<keyword evidence="7" id="KW-1185">Reference proteome</keyword>
<dbReference type="Pfam" id="PF00535">
    <property type="entry name" value="Glycos_transf_2"/>
    <property type="match status" value="1"/>
</dbReference>
<dbReference type="EMBL" id="NRRL01000100">
    <property type="protein sequence ID" value="MBK1670553.1"/>
    <property type="molecule type" value="Genomic_DNA"/>
</dbReference>
<evidence type="ECO:0000259" key="5">
    <source>
        <dbReference type="Pfam" id="PF00535"/>
    </source>
</evidence>
<dbReference type="InterPro" id="IPR001173">
    <property type="entry name" value="Glyco_trans_2-like"/>
</dbReference>
<accession>A0ABS1DLD5</accession>
<keyword evidence="2" id="KW-0328">Glycosyltransferase</keyword>
<evidence type="ECO:0000256" key="3">
    <source>
        <dbReference type="ARBA" id="ARBA00022679"/>
    </source>
</evidence>
<feature type="domain" description="Glycosyltransferase 2-like" evidence="5">
    <location>
        <begin position="100"/>
        <end position="216"/>
    </location>
</feature>
<dbReference type="PANTHER" id="PTHR43630">
    <property type="entry name" value="POLY-BETA-1,6-N-ACETYL-D-GLUCOSAMINE SYNTHASE"/>
    <property type="match status" value="1"/>
</dbReference>
<comment type="caution">
    <text evidence="6">The sequence shown here is derived from an EMBL/GenBank/DDBJ whole genome shotgun (WGS) entry which is preliminary data.</text>
</comment>
<evidence type="ECO:0000256" key="4">
    <source>
        <dbReference type="SAM" id="Phobius"/>
    </source>
</evidence>
<dbReference type="Proteomes" id="UP001296873">
    <property type="component" value="Unassembled WGS sequence"/>
</dbReference>
<keyword evidence="4" id="KW-1133">Transmembrane helix</keyword>
<keyword evidence="4" id="KW-0812">Transmembrane</keyword>
<dbReference type="InterPro" id="IPR029044">
    <property type="entry name" value="Nucleotide-diphossugar_trans"/>
</dbReference>
<evidence type="ECO:0000313" key="6">
    <source>
        <dbReference type="EMBL" id="MBK1670553.1"/>
    </source>
</evidence>
<dbReference type="Gene3D" id="3.90.550.10">
    <property type="entry name" value="Spore Coat Polysaccharide Biosynthesis Protein SpsA, Chain A"/>
    <property type="match status" value="1"/>
</dbReference>
<evidence type="ECO:0000256" key="1">
    <source>
        <dbReference type="ARBA" id="ARBA00006739"/>
    </source>
</evidence>
<feature type="transmembrane region" description="Helical" evidence="4">
    <location>
        <begin position="365"/>
        <end position="383"/>
    </location>
</feature>
<reference evidence="6 7" key="1">
    <citation type="journal article" date="2020" name="Microorganisms">
        <title>Osmotic Adaptation and Compatible Solute Biosynthesis of Phototrophic Bacteria as Revealed from Genome Analyses.</title>
        <authorList>
            <person name="Imhoff J.F."/>
            <person name="Rahn T."/>
            <person name="Kunzel S."/>
            <person name="Keller A."/>
            <person name="Neulinger S.C."/>
        </authorList>
    </citation>
    <scope>NUCLEOTIDE SEQUENCE [LARGE SCALE GENOMIC DNA]</scope>
    <source>
        <strain evidence="6 7">DSM 9895</strain>
    </source>
</reference>
<evidence type="ECO:0000256" key="2">
    <source>
        <dbReference type="ARBA" id="ARBA00022676"/>
    </source>
</evidence>
<keyword evidence="3" id="KW-0808">Transferase</keyword>
<evidence type="ECO:0000313" key="7">
    <source>
        <dbReference type="Proteomes" id="UP001296873"/>
    </source>
</evidence>
<dbReference type="SUPFAM" id="SSF53448">
    <property type="entry name" value="Nucleotide-diphospho-sugar transferases"/>
    <property type="match status" value="1"/>
</dbReference>
<gene>
    <name evidence="6" type="ORF">CKO28_21255</name>
</gene>
<organism evidence="6 7">
    <name type="scientific">Rhodovibrio sodomensis</name>
    <dbReference type="NCBI Taxonomy" id="1088"/>
    <lineage>
        <taxon>Bacteria</taxon>
        <taxon>Pseudomonadati</taxon>
        <taxon>Pseudomonadota</taxon>
        <taxon>Alphaproteobacteria</taxon>
        <taxon>Rhodospirillales</taxon>
        <taxon>Rhodovibrionaceae</taxon>
        <taxon>Rhodovibrio</taxon>
    </lineage>
</organism>
<comment type="similarity">
    <text evidence="1">Belongs to the glycosyltransferase 2 family.</text>
</comment>
<dbReference type="PANTHER" id="PTHR43630:SF1">
    <property type="entry name" value="POLY-BETA-1,6-N-ACETYL-D-GLUCOSAMINE SYNTHASE"/>
    <property type="match status" value="1"/>
</dbReference>